<dbReference type="HOGENOM" id="CLU_493392_0_0_0"/>
<evidence type="ECO:0000313" key="2">
    <source>
        <dbReference type="Proteomes" id="UP000000496"/>
    </source>
</evidence>
<dbReference type="Proteomes" id="UP000000496">
    <property type="component" value="Chromosome gsn.131"/>
</dbReference>
<keyword evidence="2" id="KW-1185">Reference proteome</keyword>
<gene>
    <name evidence="1" type="ordered locus">SNE_A22630</name>
</gene>
<dbReference type="EMBL" id="FR872582">
    <property type="protein sequence ID" value="CCB90140.1"/>
    <property type="molecule type" value="Genomic_DNA"/>
</dbReference>
<dbReference type="RefSeq" id="WP_013944606.1">
    <property type="nucleotide sequence ID" value="NC_015713.1"/>
</dbReference>
<accession>F8L493</accession>
<dbReference type="KEGG" id="sng:SNE_A22630"/>
<name>F8L493_SIMNZ</name>
<dbReference type="AlphaFoldDB" id="F8L493"/>
<dbReference type="STRING" id="331113.SNE_A22630"/>
<organism evidence="1 2">
    <name type="scientific">Simkania negevensis (strain ATCC VR-1471 / DSM 27360 / Z)</name>
    <dbReference type="NCBI Taxonomy" id="331113"/>
    <lineage>
        <taxon>Bacteria</taxon>
        <taxon>Pseudomonadati</taxon>
        <taxon>Chlamydiota</taxon>
        <taxon>Chlamydiia</taxon>
        <taxon>Parachlamydiales</taxon>
        <taxon>Simkaniaceae</taxon>
        <taxon>Simkania</taxon>
    </lineage>
</organism>
<dbReference type="OrthoDB" id="3725455at2"/>
<evidence type="ECO:0000313" key="1">
    <source>
        <dbReference type="EMBL" id="CCB90140.1"/>
    </source>
</evidence>
<reference evidence="1 2" key="2">
    <citation type="journal article" date="2011" name="Mol. Biol. Evol.">
        <title>Unity in variety--the pan-genome of the Chlamydiae.</title>
        <authorList>
            <person name="Collingro A."/>
            <person name="Tischler P."/>
            <person name="Weinmaier T."/>
            <person name="Penz T."/>
            <person name="Heinz E."/>
            <person name="Brunham R.C."/>
            <person name="Read T.D."/>
            <person name="Bavoil P.M."/>
            <person name="Sachse K."/>
            <person name="Kahane S."/>
            <person name="Friedman M.G."/>
            <person name="Rattei T."/>
            <person name="Myers G.S."/>
            <person name="Horn M."/>
        </authorList>
    </citation>
    <scope>NUCLEOTIDE SEQUENCE [LARGE SCALE GENOMIC DNA]</scope>
    <source>
        <strain evidence="2">ATCC VR-1471 / Z</strain>
    </source>
</reference>
<sequence length="552" mass="61968">MSSYLTNLTSVQTPLTVVSSVFSGVATAYAKNYPIKNAAIISGITGFTASVTTSALDPETRTIYKILLAAATVVGTLMALQSASQYLETKFGFVIEPKLVSYLTVTNVVGVAISFVINRAKPLLDVEAFDKHSDEEVKALHTRMLEEGNKEFAESSKLLQLRMVQRFAALGLDVAKFEAKLTAEVIKGLSKAEVEYLFKFRIEADEGKPAKTWTSWVDSDETKNALILRFLACRLINSTVTKEDLEAALKVSDLPKEEFELPTTVEAIKALNTTDSAFYREVYKILSDKWAELSIGAQWELVQAKPADLPPTFDALRIKDAPKAAIEWYIGDESPVKWREVPRPMQEALKARCADEKIELNAALNPEKAAEVEKLEKEEVKAYFTLFASPKFVKSLSDEVAAAFMLRFFDMELDAKTIPLEVFTPERVASIHLPASGPEAQLDQLPAGKLPWVHRIYQALPENWYILYEKDRHTVLSKRFGDAKLEELFMPRRKQSDPLPDSLDTKRHHAAFTRVPNGDTAWRNFTNSQQKTFNERFEAAKLSPLGVTSYWY</sequence>
<reference key="1">
    <citation type="journal article" date="2011" name="Mol. Biol. Evol.">
        <title>Unity in variety -- the pan-genome of the Chlamydiae.</title>
        <authorList>
            <person name="Collingro A."/>
            <person name="Tischler P."/>
            <person name="Weinmaier T."/>
            <person name="Penz T."/>
            <person name="Heinz E."/>
            <person name="Brunham R.C."/>
            <person name="Read T.D."/>
            <person name="Bavoil P.M."/>
            <person name="Sachse K."/>
            <person name="Kahane S."/>
            <person name="Friedman M.G."/>
            <person name="Rattei T."/>
            <person name="Myers G.S.A."/>
            <person name="Horn M."/>
        </authorList>
    </citation>
    <scope>NUCLEOTIDE SEQUENCE</scope>
    <source>
        <strain>Z</strain>
    </source>
</reference>
<protein>
    <submittedName>
        <fullName evidence="1">Uncharacterized protein</fullName>
    </submittedName>
</protein>
<proteinExistence type="predicted"/>